<protein>
    <submittedName>
        <fullName evidence="5">Peptidyl-tRNA hydrolase domain protein</fullName>
    </submittedName>
</protein>
<dbReference type="PROSITE" id="PS00745">
    <property type="entry name" value="RF_PROK_I"/>
    <property type="match status" value="1"/>
</dbReference>
<dbReference type="InterPro" id="IPR050057">
    <property type="entry name" value="Prokaryotic/Mito_RF"/>
</dbReference>
<dbReference type="SUPFAM" id="SSF75620">
    <property type="entry name" value="Release factor"/>
    <property type="match status" value="1"/>
</dbReference>
<dbReference type="GO" id="GO:0003747">
    <property type="term" value="F:translation release factor activity"/>
    <property type="evidence" value="ECO:0007669"/>
    <property type="project" value="InterPro"/>
</dbReference>
<evidence type="ECO:0000313" key="5">
    <source>
        <dbReference type="EMBL" id="EBA40553.1"/>
    </source>
</evidence>
<sequence length="132" mass="15223">MRGGVDMDENKMGWREYAHYAEMSVEELARDCEVQVFRATGPGGQGVNTTDSAVRMKHGPTGIVVTARESRSQFQNRSCCLRKLRAELERRGRPPRRRVKTKVPQRSRQRRLNDKHFNAIKKANRRKPGSDE</sequence>
<dbReference type="AlphaFoldDB" id="A4E744"/>
<reference evidence="5 6" key="2">
    <citation type="submission" date="2007-04" db="EMBL/GenBank/DDBJ databases">
        <authorList>
            <person name="Fulton L."/>
            <person name="Clifton S."/>
            <person name="Fulton B."/>
            <person name="Xu J."/>
            <person name="Minx P."/>
            <person name="Mardis E.R."/>
            <person name="Wilson R.K."/>
        </authorList>
    </citation>
    <scope>NUCLEOTIDE SEQUENCE [LARGE SCALE GENOMIC DNA]</scope>
    <source>
        <strain evidence="6">ATCC 25986 / DSM 3979 / JCM 10188 / KCTC 3647 / NCTC 11838 / VPI 1003</strain>
    </source>
</reference>
<name>A4E744_COLAA</name>
<evidence type="ECO:0000256" key="1">
    <source>
        <dbReference type="ARBA" id="ARBA00010835"/>
    </source>
</evidence>
<comment type="similarity">
    <text evidence="1">Belongs to the prokaryotic/mitochondrial release factor family.</text>
</comment>
<dbReference type="EMBL" id="AAVN02000001">
    <property type="protein sequence ID" value="EBA40553.1"/>
    <property type="molecule type" value="Genomic_DNA"/>
</dbReference>
<evidence type="ECO:0000256" key="3">
    <source>
        <dbReference type="SAM" id="MobiDB-lite"/>
    </source>
</evidence>
<evidence type="ECO:0000259" key="4">
    <source>
        <dbReference type="PROSITE" id="PS00745"/>
    </source>
</evidence>
<dbReference type="InterPro" id="IPR000352">
    <property type="entry name" value="Pep_chain_release_fac_I"/>
</dbReference>
<keyword evidence="5" id="KW-0378">Hydrolase</keyword>
<accession>A4E744</accession>
<feature type="compositionally biased region" description="Basic residues" evidence="3">
    <location>
        <begin position="93"/>
        <end position="110"/>
    </location>
</feature>
<feature type="region of interest" description="Disordered" evidence="3">
    <location>
        <begin position="86"/>
        <end position="132"/>
    </location>
</feature>
<keyword evidence="2" id="KW-0488">Methylation</keyword>
<reference evidence="5 6" key="1">
    <citation type="submission" date="2007-01" db="EMBL/GenBank/DDBJ databases">
        <title>Draft genome sequence of Collinsella aerofaciens (ATCC 25986).</title>
        <authorList>
            <person name="Sudarsanam P."/>
            <person name="Ley R."/>
            <person name="Guruge J."/>
            <person name="Turnbaugh P.J."/>
            <person name="Mahowald M."/>
            <person name="Liep D."/>
            <person name="Gordon J."/>
        </authorList>
    </citation>
    <scope>NUCLEOTIDE SEQUENCE [LARGE SCALE GENOMIC DNA]</scope>
    <source>
        <strain evidence="6">ATCC 25986 / DSM 3979 / JCM 10188 / KCTC 3647 / NCTC 11838 / VPI 1003</strain>
    </source>
</reference>
<dbReference type="InterPro" id="IPR045853">
    <property type="entry name" value="Pep_chain_release_fac_I_sf"/>
</dbReference>
<dbReference type="Proteomes" id="UP000002979">
    <property type="component" value="Unassembled WGS sequence"/>
</dbReference>
<organism evidence="5 6">
    <name type="scientific">Collinsella aerofaciens (strain ATCC 25986 / DSM 3979 / JCM 10188 / KCTC 3647 / NCTC 11838 / VPI 1003)</name>
    <dbReference type="NCBI Taxonomy" id="411903"/>
    <lineage>
        <taxon>Bacteria</taxon>
        <taxon>Bacillati</taxon>
        <taxon>Actinomycetota</taxon>
        <taxon>Coriobacteriia</taxon>
        <taxon>Coriobacteriales</taxon>
        <taxon>Coriobacteriaceae</taxon>
        <taxon>Collinsella</taxon>
    </lineage>
</organism>
<comment type="caution">
    <text evidence="5">The sequence shown here is derived from an EMBL/GenBank/DDBJ whole genome shotgun (WGS) entry which is preliminary data.</text>
</comment>
<dbReference type="Gene3D" id="3.30.160.20">
    <property type="match status" value="1"/>
</dbReference>
<dbReference type="PANTHER" id="PTHR43804:SF7">
    <property type="entry name" value="LD18447P"/>
    <property type="match status" value="1"/>
</dbReference>
<gene>
    <name evidence="5" type="ORF">COLAER_00223</name>
</gene>
<proteinExistence type="inferred from homology"/>
<evidence type="ECO:0000256" key="2">
    <source>
        <dbReference type="ARBA" id="ARBA00022481"/>
    </source>
</evidence>
<evidence type="ECO:0000313" key="6">
    <source>
        <dbReference type="Proteomes" id="UP000002979"/>
    </source>
</evidence>
<dbReference type="Pfam" id="PF00472">
    <property type="entry name" value="RF-1"/>
    <property type="match status" value="1"/>
</dbReference>
<feature type="domain" description="Prokaryotic-type class I peptide chain release factors" evidence="4">
    <location>
        <begin position="38"/>
        <end position="54"/>
    </location>
</feature>
<feature type="compositionally biased region" description="Basic residues" evidence="3">
    <location>
        <begin position="118"/>
        <end position="132"/>
    </location>
</feature>
<dbReference type="PANTHER" id="PTHR43804">
    <property type="entry name" value="LD18447P"/>
    <property type="match status" value="1"/>
</dbReference>
<dbReference type="GO" id="GO:0016787">
    <property type="term" value="F:hydrolase activity"/>
    <property type="evidence" value="ECO:0007669"/>
    <property type="project" value="UniProtKB-KW"/>
</dbReference>